<keyword evidence="6" id="KW-1185">Reference proteome</keyword>
<evidence type="ECO:0000313" key="3">
    <source>
        <dbReference type="EMBL" id="SBT31950.1"/>
    </source>
</evidence>
<keyword evidence="2" id="KW-0732">Signal</keyword>
<feature type="signal peptide" evidence="2">
    <location>
        <begin position="1"/>
        <end position="20"/>
    </location>
</feature>
<evidence type="ECO:0000256" key="1">
    <source>
        <dbReference type="SAM" id="Coils"/>
    </source>
</evidence>
<protein>
    <recommendedName>
        <fullName evidence="7">CRA domain-containing protein</fullName>
    </recommendedName>
</protein>
<dbReference type="EMBL" id="FLRE01000037">
    <property type="protein sequence ID" value="SBT32499.1"/>
    <property type="molecule type" value="Genomic_DNA"/>
</dbReference>
<accession>A0A1A8YK68</accession>
<feature type="chain" id="PRO_5015059826" description="CRA domain-containing protein" evidence="2">
    <location>
        <begin position="21"/>
        <end position="185"/>
    </location>
</feature>
<dbReference type="AlphaFoldDB" id="A0A1A8YK68"/>
<reference evidence="3" key="1">
    <citation type="submission" date="2016-05" db="EMBL/GenBank/DDBJ databases">
        <authorList>
            <person name="Lavstsen T."/>
            <person name="Jespersen J.S."/>
        </authorList>
    </citation>
    <scope>NUCLEOTIDE SEQUENCE [LARGE SCALE GENOMIC DNA]</scope>
</reference>
<name>A0A1A8YK68_PLAOA</name>
<keyword evidence="1" id="KW-0175">Coiled coil</keyword>
<proteinExistence type="predicted"/>
<reference evidence="5 6" key="2">
    <citation type="submission" date="2016-05" db="EMBL/GenBank/DDBJ databases">
        <authorList>
            <person name="Naeem Raeece"/>
        </authorList>
    </citation>
    <scope>NUCLEOTIDE SEQUENCE [LARGE SCALE GENOMIC DNA]</scope>
</reference>
<evidence type="ECO:0008006" key="7">
    <source>
        <dbReference type="Google" id="ProtNLM"/>
    </source>
</evidence>
<dbReference type="Proteomes" id="UP000078555">
    <property type="component" value="Unassembled WGS sequence"/>
</dbReference>
<evidence type="ECO:0000313" key="6">
    <source>
        <dbReference type="Proteomes" id="UP000078555"/>
    </source>
</evidence>
<feature type="coiled-coil region" evidence="1">
    <location>
        <begin position="55"/>
        <end position="89"/>
    </location>
</feature>
<evidence type="ECO:0000313" key="4">
    <source>
        <dbReference type="EMBL" id="SBT32499.1"/>
    </source>
</evidence>
<sequence>MKNRLSSLFVISFFLLVVFSNVIKGDNNINKKKDMWISRFFLGKRDQKTDNDVSEEEHKAKIEKAKIEKEKIEKEKKEKEEILTSNNKEDVNDVRSMLLLKEIYEKDNQLSIISRKKKKYKTATFTLGTLLTLIAVRALANLAVNGLTKLVQREENALTGLLFDKWNFKNFKNFKKNNVLIETLV</sequence>
<evidence type="ECO:0000313" key="5">
    <source>
        <dbReference type="Proteomes" id="UP000078550"/>
    </source>
</evidence>
<dbReference type="Proteomes" id="UP000078550">
    <property type="component" value="Unassembled WGS sequence"/>
</dbReference>
<organism evidence="3 6">
    <name type="scientific">Plasmodium ovale wallikeri</name>
    <dbReference type="NCBI Taxonomy" id="864142"/>
    <lineage>
        <taxon>Eukaryota</taxon>
        <taxon>Sar</taxon>
        <taxon>Alveolata</taxon>
        <taxon>Apicomplexa</taxon>
        <taxon>Aconoidasida</taxon>
        <taxon>Haemosporida</taxon>
        <taxon>Plasmodiidae</taxon>
        <taxon>Plasmodium</taxon>
        <taxon>Plasmodium (Plasmodium)</taxon>
    </lineage>
</organism>
<dbReference type="EMBL" id="FLRD01000029">
    <property type="protein sequence ID" value="SBT31950.1"/>
    <property type="molecule type" value="Genomic_DNA"/>
</dbReference>
<dbReference type="Pfam" id="PF06589">
    <property type="entry name" value="CRA"/>
    <property type="match status" value="1"/>
</dbReference>
<evidence type="ECO:0000256" key="2">
    <source>
        <dbReference type="SAM" id="SignalP"/>
    </source>
</evidence>
<gene>
    <name evidence="3" type="ORF">POVWA1_009710</name>
    <name evidence="4" type="ORF">POVWA2_009890</name>
</gene>